<accession>A0A926DBL1</accession>
<dbReference type="EMBL" id="JACRSN010000026">
    <property type="protein sequence ID" value="MBC8534867.1"/>
    <property type="molecule type" value="Genomic_DNA"/>
</dbReference>
<name>A0A926DBL1_9FIRM</name>
<dbReference type="RefSeq" id="WP_249320500.1">
    <property type="nucleotide sequence ID" value="NZ_JACRSN010000026.1"/>
</dbReference>
<dbReference type="AlphaFoldDB" id="A0A926DBL1"/>
<sequence>MLGIRVKLIPAQNVVVLALMTGNFRKGKKFVFRYQLRAEGEDDLLRLVQRDNAVEVAIALKYLRKRREVVSFSGISR</sequence>
<organism evidence="1 2">
    <name type="scientific">Yeguia hominis</name>
    <dbReference type="NCBI Taxonomy" id="2763662"/>
    <lineage>
        <taxon>Bacteria</taxon>
        <taxon>Bacillati</taxon>
        <taxon>Bacillota</taxon>
        <taxon>Clostridia</taxon>
        <taxon>Eubacteriales</taxon>
        <taxon>Yeguiaceae</taxon>
        <taxon>Yeguia</taxon>
    </lineage>
</organism>
<evidence type="ECO:0000313" key="1">
    <source>
        <dbReference type="EMBL" id="MBC8534867.1"/>
    </source>
</evidence>
<gene>
    <name evidence="1" type="ORF">IAG03_12950</name>
</gene>
<dbReference type="Proteomes" id="UP000651482">
    <property type="component" value="Unassembled WGS sequence"/>
</dbReference>
<keyword evidence="2" id="KW-1185">Reference proteome</keyword>
<evidence type="ECO:0000313" key="2">
    <source>
        <dbReference type="Proteomes" id="UP000651482"/>
    </source>
</evidence>
<reference evidence="1" key="1">
    <citation type="submission" date="2020-08" db="EMBL/GenBank/DDBJ databases">
        <title>Genome public.</title>
        <authorList>
            <person name="Liu C."/>
            <person name="Sun Q."/>
        </authorList>
    </citation>
    <scope>NUCLEOTIDE SEQUENCE</scope>
    <source>
        <strain evidence="1">NSJ-40</strain>
    </source>
</reference>
<protein>
    <submittedName>
        <fullName evidence="1">Uncharacterized protein</fullName>
    </submittedName>
</protein>
<comment type="caution">
    <text evidence="1">The sequence shown here is derived from an EMBL/GenBank/DDBJ whole genome shotgun (WGS) entry which is preliminary data.</text>
</comment>
<proteinExistence type="predicted"/>